<evidence type="ECO:0000313" key="3">
    <source>
        <dbReference type="Proteomes" id="UP000017836"/>
    </source>
</evidence>
<feature type="transmembrane region" description="Helical" evidence="1">
    <location>
        <begin position="21"/>
        <end position="41"/>
    </location>
</feature>
<gene>
    <name evidence="2" type="ORF">AMTR_s00064p00211620</name>
</gene>
<keyword evidence="1" id="KW-0812">Transmembrane</keyword>
<dbReference type="GO" id="GO:0016020">
    <property type="term" value="C:membrane"/>
    <property type="evidence" value="ECO:0007669"/>
    <property type="project" value="InterPro"/>
</dbReference>
<dbReference type="Gramene" id="ERN19852">
    <property type="protein sequence ID" value="ERN19852"/>
    <property type="gene ID" value="AMTR_s00064p00211620"/>
</dbReference>
<organism evidence="2 3">
    <name type="scientific">Amborella trichopoda</name>
    <dbReference type="NCBI Taxonomy" id="13333"/>
    <lineage>
        <taxon>Eukaryota</taxon>
        <taxon>Viridiplantae</taxon>
        <taxon>Streptophyta</taxon>
        <taxon>Embryophyta</taxon>
        <taxon>Tracheophyta</taxon>
        <taxon>Spermatophyta</taxon>
        <taxon>Magnoliopsida</taxon>
        <taxon>Amborellales</taxon>
        <taxon>Amborellaceae</taxon>
        <taxon>Amborella</taxon>
    </lineage>
</organism>
<dbReference type="PANTHER" id="PTHR33219:SF10">
    <property type="entry name" value="OS07G0185300 PROTEIN"/>
    <property type="match status" value="1"/>
</dbReference>
<protein>
    <submittedName>
        <fullName evidence="2">Uncharacterized protein</fullName>
    </submittedName>
</protein>
<reference evidence="3" key="1">
    <citation type="journal article" date="2013" name="Science">
        <title>The Amborella genome and the evolution of flowering plants.</title>
        <authorList>
            <consortium name="Amborella Genome Project"/>
        </authorList>
    </citation>
    <scope>NUCLEOTIDE SEQUENCE [LARGE SCALE GENOMIC DNA]</scope>
</reference>
<keyword evidence="3" id="KW-1185">Reference proteome</keyword>
<name>U5DEI7_AMBTC</name>
<keyword evidence="1" id="KW-1133">Transmembrane helix</keyword>
<sequence>MKDRAAGYLNVPLNVVASSMMAKWLDIYNGVLMVSVLMSWFPNIPWDRGFGDFAFNLEQ</sequence>
<proteinExistence type="predicted"/>
<dbReference type="HOGENOM" id="CLU_2963915_0_0_1"/>
<evidence type="ECO:0000256" key="1">
    <source>
        <dbReference type="SAM" id="Phobius"/>
    </source>
</evidence>
<keyword evidence="1" id="KW-0472">Membrane</keyword>
<dbReference type="PANTHER" id="PTHR33219">
    <property type="entry name" value="YLMG HOMOLOG PROTEIN 2, CHLOROPLASTIC"/>
    <property type="match status" value="1"/>
</dbReference>
<dbReference type="Proteomes" id="UP000017836">
    <property type="component" value="Unassembled WGS sequence"/>
</dbReference>
<dbReference type="EMBL" id="KI392064">
    <property type="protein sequence ID" value="ERN19852.1"/>
    <property type="molecule type" value="Genomic_DNA"/>
</dbReference>
<dbReference type="InterPro" id="IPR003425">
    <property type="entry name" value="CCB3/YggT"/>
</dbReference>
<evidence type="ECO:0000313" key="2">
    <source>
        <dbReference type="EMBL" id="ERN19852.1"/>
    </source>
</evidence>
<dbReference type="AlphaFoldDB" id="U5DEI7"/>
<accession>U5DEI7</accession>
<dbReference type="STRING" id="13333.U5DEI7"/>